<feature type="chain" id="PRO_5030060083" evidence="2">
    <location>
        <begin position="22"/>
        <end position="205"/>
    </location>
</feature>
<name>A0A2X0KSR7_9BASI</name>
<dbReference type="EMBL" id="FMWP01000013">
    <property type="protein sequence ID" value="SCZ89221.1"/>
    <property type="molecule type" value="Genomic_DNA"/>
</dbReference>
<feature type="region of interest" description="Disordered" evidence="1">
    <location>
        <begin position="20"/>
        <end position="60"/>
    </location>
</feature>
<evidence type="ECO:0000256" key="2">
    <source>
        <dbReference type="SAM" id="SignalP"/>
    </source>
</evidence>
<proteinExistence type="predicted"/>
<dbReference type="AlphaFoldDB" id="A0A2X0KSR7"/>
<gene>
    <name evidence="3" type="ORF">BZ3500_MVSOF-1268-A1-R1_CHR1-1G01038</name>
</gene>
<protein>
    <submittedName>
        <fullName evidence="3">BZ3500_MvSof-1268-A1-R1_Chr1-1g01038 protein</fullName>
    </submittedName>
</protein>
<keyword evidence="4" id="KW-1185">Reference proteome</keyword>
<evidence type="ECO:0000313" key="3">
    <source>
        <dbReference type="EMBL" id="SCZ89221.1"/>
    </source>
</evidence>
<evidence type="ECO:0000313" key="4">
    <source>
        <dbReference type="Proteomes" id="UP000249723"/>
    </source>
</evidence>
<dbReference type="OrthoDB" id="2537022at2759"/>
<feature type="compositionally biased region" description="Low complexity" evidence="1">
    <location>
        <begin position="20"/>
        <end position="31"/>
    </location>
</feature>
<sequence>MPSLRSLTSFAFSALVAVSSSTPTVSSMPSLVDRRDSPLSPPSLPPPPSPSVKSSLPTFSPPPQTYENQTMCINYYFEHLPEYKDLYDCTVYDAMKSFYDARYYQKKAIEKLEDEAQCAKDQADFADRVNQFAQAELDYAAEQKRFEWASKKFEHEKASLETSKKAFQALINQKVLEASQAMEIKHTCEKVFSEHTTEYIPKHST</sequence>
<reference evidence="4" key="1">
    <citation type="submission" date="2016-10" db="EMBL/GenBank/DDBJ databases">
        <authorList>
            <person name="Jeantristanb JTB J.-T."/>
            <person name="Ricardo R."/>
        </authorList>
    </citation>
    <scope>NUCLEOTIDE SEQUENCE [LARGE SCALE GENOMIC DNA]</scope>
</reference>
<keyword evidence="2" id="KW-0732">Signal</keyword>
<feature type="signal peptide" evidence="2">
    <location>
        <begin position="1"/>
        <end position="21"/>
    </location>
</feature>
<evidence type="ECO:0000256" key="1">
    <source>
        <dbReference type="SAM" id="MobiDB-lite"/>
    </source>
</evidence>
<accession>A0A2X0KSR7</accession>
<organism evidence="3 4">
    <name type="scientific">Microbotryum saponariae</name>
    <dbReference type="NCBI Taxonomy" id="289078"/>
    <lineage>
        <taxon>Eukaryota</taxon>
        <taxon>Fungi</taxon>
        <taxon>Dikarya</taxon>
        <taxon>Basidiomycota</taxon>
        <taxon>Pucciniomycotina</taxon>
        <taxon>Microbotryomycetes</taxon>
        <taxon>Microbotryales</taxon>
        <taxon>Microbotryaceae</taxon>
        <taxon>Microbotryum</taxon>
    </lineage>
</organism>
<dbReference type="Proteomes" id="UP000249723">
    <property type="component" value="Unassembled WGS sequence"/>
</dbReference>
<feature type="compositionally biased region" description="Pro residues" evidence="1">
    <location>
        <begin position="39"/>
        <end position="50"/>
    </location>
</feature>